<dbReference type="Pfam" id="PF00702">
    <property type="entry name" value="Hydrolase"/>
    <property type="match status" value="1"/>
</dbReference>
<dbReference type="Gene3D" id="3.40.50.1000">
    <property type="entry name" value="HAD superfamily/HAD-like"/>
    <property type="match status" value="1"/>
</dbReference>
<dbReference type="SFLD" id="SFLDS00003">
    <property type="entry name" value="Haloacid_Dehalogenase"/>
    <property type="match status" value="1"/>
</dbReference>
<accession>A0A0R2K0W0</accession>
<dbReference type="InterPro" id="IPR006328">
    <property type="entry name" value="2-HAD"/>
</dbReference>
<dbReference type="EMBL" id="JQBY01000003">
    <property type="protein sequence ID" value="KRN83198.1"/>
    <property type="molecule type" value="Genomic_DNA"/>
</dbReference>
<sequence>MTVFAKIKKMGDINMYLTFDCYGTLLNEEGLYSKVAEIANKLGVDGPTARKWFITYLDDRNHMVPYLDYDRLVRQTLTEMDKHFDLAHKFEEHYVEVLQAIRDLKPFPEVVSTLNELIKRGDHLIAMSNSSWPIITANVAALENPFEDIIIAETTHAYKPDLQFFQYVQKKYNFTAENHIHIAQGFSSDIVAAKQMGWPSIWVNRANEKPFGGVEPTHTVKKLDEVLNLI</sequence>
<dbReference type="GO" id="GO:0019120">
    <property type="term" value="F:hydrolase activity, acting on acid halide bonds, in C-halide compounds"/>
    <property type="evidence" value="ECO:0007669"/>
    <property type="project" value="InterPro"/>
</dbReference>
<organism evidence="2 3">
    <name type="scientific">Pediococcus ethanolidurans</name>
    <dbReference type="NCBI Taxonomy" id="319653"/>
    <lineage>
        <taxon>Bacteria</taxon>
        <taxon>Bacillati</taxon>
        <taxon>Bacillota</taxon>
        <taxon>Bacilli</taxon>
        <taxon>Lactobacillales</taxon>
        <taxon>Lactobacillaceae</taxon>
        <taxon>Pediococcus</taxon>
    </lineage>
</organism>
<dbReference type="PANTHER" id="PTHR43316:SF9">
    <property type="entry name" value="ACID DEHALOGENASE, PUTATIVE (AFU_ORTHOLOGUE AFUA_6G14460)-RELATED"/>
    <property type="match status" value="1"/>
</dbReference>
<dbReference type="Gene3D" id="1.10.150.750">
    <property type="match status" value="1"/>
</dbReference>
<dbReference type="PANTHER" id="PTHR43316">
    <property type="entry name" value="HYDROLASE, HALOACID DELAHOGENASE-RELATED"/>
    <property type="match status" value="1"/>
</dbReference>
<dbReference type="Proteomes" id="UP000051749">
    <property type="component" value="Unassembled WGS sequence"/>
</dbReference>
<dbReference type="SUPFAM" id="SSF56784">
    <property type="entry name" value="HAD-like"/>
    <property type="match status" value="1"/>
</dbReference>
<dbReference type="PATRIC" id="fig|319653.3.peg.1244"/>
<evidence type="ECO:0000313" key="2">
    <source>
        <dbReference type="EMBL" id="KRN83198.1"/>
    </source>
</evidence>
<dbReference type="SFLD" id="SFLDG01129">
    <property type="entry name" value="C1.5:_HAD__Beta-PGM__Phosphata"/>
    <property type="match status" value="1"/>
</dbReference>
<proteinExistence type="predicted"/>
<dbReference type="OrthoDB" id="264363at2"/>
<dbReference type="CDD" id="cd02588">
    <property type="entry name" value="HAD_L2-DEX"/>
    <property type="match status" value="1"/>
</dbReference>
<protein>
    <submittedName>
        <fullName evidence="2">HAD superfamily hydrolase</fullName>
    </submittedName>
</protein>
<dbReference type="InterPro" id="IPR036412">
    <property type="entry name" value="HAD-like_sf"/>
</dbReference>
<dbReference type="STRING" id="319653.SAMN04487973_104148"/>
<comment type="caution">
    <text evidence="2">The sequence shown here is derived from an EMBL/GenBank/DDBJ whole genome shotgun (WGS) entry which is preliminary data.</text>
</comment>
<reference evidence="2 3" key="1">
    <citation type="journal article" date="2015" name="Genome Announc.">
        <title>Expanding the biotechnology potential of lactobacilli through comparative genomics of 213 strains and associated genera.</title>
        <authorList>
            <person name="Sun Z."/>
            <person name="Harris H.M."/>
            <person name="McCann A."/>
            <person name="Guo C."/>
            <person name="Argimon S."/>
            <person name="Zhang W."/>
            <person name="Yang X."/>
            <person name="Jeffery I.B."/>
            <person name="Cooney J.C."/>
            <person name="Kagawa T.F."/>
            <person name="Liu W."/>
            <person name="Song Y."/>
            <person name="Salvetti E."/>
            <person name="Wrobel A."/>
            <person name="Rasinkangas P."/>
            <person name="Parkhill J."/>
            <person name="Rea M.C."/>
            <person name="O'Sullivan O."/>
            <person name="Ritari J."/>
            <person name="Douillard F.P."/>
            <person name="Paul Ross R."/>
            <person name="Yang R."/>
            <person name="Briner A.E."/>
            <person name="Felis G.E."/>
            <person name="de Vos W.M."/>
            <person name="Barrangou R."/>
            <person name="Klaenhammer T.R."/>
            <person name="Caufield P.W."/>
            <person name="Cui Y."/>
            <person name="Zhang H."/>
            <person name="O'Toole P.W."/>
        </authorList>
    </citation>
    <scope>NUCLEOTIDE SEQUENCE [LARGE SCALE GENOMIC DNA]</scope>
    <source>
        <strain evidence="2 3">DSM 22301</strain>
    </source>
</reference>
<evidence type="ECO:0000313" key="3">
    <source>
        <dbReference type="Proteomes" id="UP000051749"/>
    </source>
</evidence>
<name>A0A0R2K0W0_9LACO</name>
<evidence type="ECO:0000256" key="1">
    <source>
        <dbReference type="ARBA" id="ARBA00022801"/>
    </source>
</evidence>
<dbReference type="AlphaFoldDB" id="A0A0R2K0W0"/>
<gene>
    <name evidence="2" type="ORF">IV87_GL001229</name>
</gene>
<keyword evidence="1 2" id="KW-0378">Hydrolase</keyword>
<dbReference type="InterPro" id="IPR023214">
    <property type="entry name" value="HAD_sf"/>
</dbReference>
<dbReference type="InterPro" id="IPR051540">
    <property type="entry name" value="S-2-haloacid_dehalogenase"/>
</dbReference>